<dbReference type="GO" id="GO:0016301">
    <property type="term" value="F:kinase activity"/>
    <property type="evidence" value="ECO:0007669"/>
    <property type="project" value="UniProtKB-KW"/>
</dbReference>
<keyword evidence="7" id="KW-0812">Transmembrane</keyword>
<evidence type="ECO:0000256" key="6">
    <source>
        <dbReference type="ARBA" id="ARBA00023012"/>
    </source>
</evidence>
<evidence type="ECO:0000313" key="10">
    <source>
        <dbReference type="Proteomes" id="UP001596171"/>
    </source>
</evidence>
<dbReference type="RefSeq" id="WP_137615164.1">
    <property type="nucleotide sequence ID" value="NZ_BJDI01000002.1"/>
</dbReference>
<dbReference type="SUPFAM" id="SSF47384">
    <property type="entry name" value="Homodimeric domain of signal transducing histidine kinase"/>
    <property type="match status" value="1"/>
</dbReference>
<evidence type="ECO:0000313" key="9">
    <source>
        <dbReference type="EMBL" id="MFC6201523.1"/>
    </source>
</evidence>
<comment type="catalytic activity">
    <reaction evidence="1">
        <text>ATP + protein L-histidine = ADP + protein N-phospho-L-histidine.</text>
        <dbReference type="EC" id="2.7.13.3"/>
    </reaction>
</comment>
<dbReference type="InterPro" id="IPR036890">
    <property type="entry name" value="HATPase_C_sf"/>
</dbReference>
<keyword evidence="6" id="KW-0902">Two-component regulatory system</keyword>
<keyword evidence="7" id="KW-1133">Transmembrane helix</keyword>
<dbReference type="PANTHER" id="PTHR43547">
    <property type="entry name" value="TWO-COMPONENT HISTIDINE KINASE"/>
    <property type="match status" value="1"/>
</dbReference>
<evidence type="ECO:0000256" key="3">
    <source>
        <dbReference type="ARBA" id="ARBA00022553"/>
    </source>
</evidence>
<evidence type="ECO:0000256" key="5">
    <source>
        <dbReference type="ARBA" id="ARBA00022777"/>
    </source>
</evidence>
<dbReference type="EMBL" id="JBHSSE010000016">
    <property type="protein sequence ID" value="MFC6201523.1"/>
    <property type="molecule type" value="Genomic_DNA"/>
</dbReference>
<keyword evidence="3" id="KW-0597">Phosphoprotein</keyword>
<dbReference type="Proteomes" id="UP001596171">
    <property type="component" value="Unassembled WGS sequence"/>
</dbReference>
<dbReference type="PANTHER" id="PTHR43547:SF2">
    <property type="entry name" value="HYBRID SIGNAL TRANSDUCTION HISTIDINE KINASE C"/>
    <property type="match status" value="1"/>
</dbReference>
<dbReference type="Pfam" id="PF02518">
    <property type="entry name" value="HATPase_c"/>
    <property type="match status" value="1"/>
</dbReference>
<dbReference type="SMART" id="SM00387">
    <property type="entry name" value="HATPase_c"/>
    <property type="match status" value="1"/>
</dbReference>
<keyword evidence="10" id="KW-1185">Reference proteome</keyword>
<comment type="caution">
    <text evidence="9">The sequence shown here is derived from an EMBL/GenBank/DDBJ whole genome shotgun (WGS) entry which is preliminary data.</text>
</comment>
<protein>
    <recommendedName>
        <fullName evidence="2">histidine kinase</fullName>
        <ecNumber evidence="2">2.7.13.3</ecNumber>
    </recommendedName>
</protein>
<accession>A0ABW1SJ09</accession>
<proteinExistence type="predicted"/>
<gene>
    <name evidence="9" type="ORF">ACFP1L_06520</name>
</gene>
<dbReference type="InterPro" id="IPR003594">
    <property type="entry name" value="HATPase_dom"/>
</dbReference>
<dbReference type="Gene3D" id="1.10.287.130">
    <property type="match status" value="1"/>
</dbReference>
<dbReference type="Gene3D" id="3.30.565.10">
    <property type="entry name" value="Histidine kinase-like ATPase, C-terminal domain"/>
    <property type="match status" value="1"/>
</dbReference>
<dbReference type="SUPFAM" id="SSF55874">
    <property type="entry name" value="ATPase domain of HSP90 chaperone/DNA topoisomerase II/histidine kinase"/>
    <property type="match status" value="1"/>
</dbReference>
<dbReference type="EC" id="2.7.13.3" evidence="2"/>
<keyword evidence="7" id="KW-0472">Membrane</keyword>
<evidence type="ECO:0000256" key="2">
    <source>
        <dbReference type="ARBA" id="ARBA00012438"/>
    </source>
</evidence>
<reference evidence="10" key="1">
    <citation type="journal article" date="2019" name="Int. J. Syst. Evol. Microbiol.">
        <title>The Global Catalogue of Microorganisms (GCM) 10K type strain sequencing project: providing services to taxonomists for standard genome sequencing and annotation.</title>
        <authorList>
            <consortium name="The Broad Institute Genomics Platform"/>
            <consortium name="The Broad Institute Genome Sequencing Center for Infectious Disease"/>
            <person name="Wu L."/>
            <person name="Ma J."/>
        </authorList>
    </citation>
    <scope>NUCLEOTIDE SEQUENCE [LARGE SCALE GENOMIC DNA]</scope>
    <source>
        <strain evidence="10">CCM 8930</strain>
    </source>
</reference>
<keyword evidence="5 9" id="KW-0418">Kinase</keyword>
<keyword evidence="4" id="KW-0808">Transferase</keyword>
<feature type="transmembrane region" description="Helical" evidence="7">
    <location>
        <begin position="6"/>
        <end position="22"/>
    </location>
</feature>
<dbReference type="InterPro" id="IPR005467">
    <property type="entry name" value="His_kinase_dom"/>
</dbReference>
<dbReference type="SMART" id="SM00388">
    <property type="entry name" value="HisKA"/>
    <property type="match status" value="1"/>
</dbReference>
<sequence length="319" mass="36196">MVGLLIVAGMIILGLVSYLWLLKRQIRRLTAAVPQLPDHARHGGRLFLTFRERNLINLITALNTMVTAFEQENSHSRRAERQLQLAITGLSHDLRTPLTAINGYVQLLQQTTDPVKRQRYLVMIQQGVSKLMTMTDEFYDLTRLEGRQKQLKIVPLALNEQVESEFLSFFDQFDQRHLRVTFPSESVLRRVQGDPELLTRVLQNIIQNALRYAAHQVEISYQFSGQQTCLRVKNDIKSTNQLAIQHVFDQFYTASSSRTNPESSGLGLYLSKQLVTAMGGELTADLTAGWFTIQLALPTALSDQPRRQKSVKTSPKSAS</sequence>
<dbReference type="PROSITE" id="PS50109">
    <property type="entry name" value="HIS_KIN"/>
    <property type="match status" value="1"/>
</dbReference>
<evidence type="ECO:0000259" key="8">
    <source>
        <dbReference type="PROSITE" id="PS50109"/>
    </source>
</evidence>
<dbReference type="CDD" id="cd00082">
    <property type="entry name" value="HisKA"/>
    <property type="match status" value="1"/>
</dbReference>
<feature type="domain" description="Histidine kinase" evidence="8">
    <location>
        <begin position="89"/>
        <end position="301"/>
    </location>
</feature>
<evidence type="ECO:0000256" key="7">
    <source>
        <dbReference type="SAM" id="Phobius"/>
    </source>
</evidence>
<dbReference type="InterPro" id="IPR003661">
    <property type="entry name" value="HisK_dim/P_dom"/>
</dbReference>
<name>A0ABW1SJ09_9LACO</name>
<evidence type="ECO:0000256" key="4">
    <source>
        <dbReference type="ARBA" id="ARBA00022679"/>
    </source>
</evidence>
<dbReference type="Pfam" id="PF00512">
    <property type="entry name" value="HisKA"/>
    <property type="match status" value="1"/>
</dbReference>
<organism evidence="9 10">
    <name type="scientific">Lactiplantibacillus nangangensis</name>
    <dbReference type="NCBI Taxonomy" id="2559917"/>
    <lineage>
        <taxon>Bacteria</taxon>
        <taxon>Bacillati</taxon>
        <taxon>Bacillota</taxon>
        <taxon>Bacilli</taxon>
        <taxon>Lactobacillales</taxon>
        <taxon>Lactobacillaceae</taxon>
        <taxon>Lactiplantibacillus</taxon>
    </lineage>
</organism>
<dbReference type="InterPro" id="IPR036097">
    <property type="entry name" value="HisK_dim/P_sf"/>
</dbReference>
<evidence type="ECO:0000256" key="1">
    <source>
        <dbReference type="ARBA" id="ARBA00000085"/>
    </source>
</evidence>